<comment type="caution">
    <text evidence="4">The sequence shown here is derived from an EMBL/GenBank/DDBJ whole genome shotgun (WGS) entry which is preliminary data.</text>
</comment>
<dbReference type="NCBIfam" id="TIGR01777">
    <property type="entry name" value="yfcH"/>
    <property type="match status" value="1"/>
</dbReference>
<proteinExistence type="inferred from homology"/>
<feature type="domain" description="NAD-dependent epimerase/dehydratase" evidence="2">
    <location>
        <begin position="7"/>
        <end position="226"/>
    </location>
</feature>
<dbReference type="PANTHER" id="PTHR11092">
    <property type="entry name" value="SUGAR NUCLEOTIDE EPIMERASE RELATED"/>
    <property type="match status" value="1"/>
</dbReference>
<sequence>MERRVALAGSSGLIGSALSRALTRRGDTVVPLVRGDALLPAGALPWDPRRGEVPDLAGFDAVIVLNGSPIAGRRWTGAVKQDLRDSRIEPAAALAEAAARDRVPVFLGPSAIGVYGDAGEAECVDGSVGTPPGTGFLAGLCVEWEAAADPARAAGATVAHLRFGHVLSGAGGLLPVLRRVYRLGLGGRLGSGHQWMSWIARDDAARAVLHVLDGALAGTIAGPVNIASPAPVRQQAFNEALGRELHRPARWVVPRFALRAAVGEIADEGLLGSQRVVPRVLHQSGFRFAHTALPGALAVSMTDEA</sequence>
<evidence type="ECO:0000256" key="1">
    <source>
        <dbReference type="ARBA" id="ARBA00009353"/>
    </source>
</evidence>
<evidence type="ECO:0000313" key="5">
    <source>
        <dbReference type="Proteomes" id="UP000070409"/>
    </source>
</evidence>
<gene>
    <name evidence="4" type="ORF">AXK61_05965</name>
</gene>
<dbReference type="InterPro" id="IPR013549">
    <property type="entry name" value="DUF1731"/>
</dbReference>
<evidence type="ECO:0000313" key="4">
    <source>
        <dbReference type="EMBL" id="KXO91118.1"/>
    </source>
</evidence>
<dbReference type="InterPro" id="IPR010099">
    <property type="entry name" value="SDR39U1"/>
</dbReference>
<organism evidence="4 5">
    <name type="scientific">Tsukamurella pseudospumae</name>
    <dbReference type="NCBI Taxonomy" id="239498"/>
    <lineage>
        <taxon>Bacteria</taxon>
        <taxon>Bacillati</taxon>
        <taxon>Actinomycetota</taxon>
        <taxon>Actinomycetes</taxon>
        <taxon>Mycobacteriales</taxon>
        <taxon>Tsukamurellaceae</taxon>
        <taxon>Tsukamurella</taxon>
    </lineage>
</organism>
<dbReference type="PANTHER" id="PTHR11092:SF0">
    <property type="entry name" value="EPIMERASE FAMILY PROTEIN SDR39U1"/>
    <property type="match status" value="1"/>
</dbReference>
<dbReference type="Proteomes" id="UP000070409">
    <property type="component" value="Unassembled WGS sequence"/>
</dbReference>
<accession>A0A137YZ02</accession>
<dbReference type="InterPro" id="IPR001509">
    <property type="entry name" value="Epimerase_deHydtase"/>
</dbReference>
<feature type="domain" description="DUF1731" evidence="3">
    <location>
        <begin position="253"/>
        <end position="298"/>
    </location>
</feature>
<dbReference type="Pfam" id="PF08338">
    <property type="entry name" value="DUF1731"/>
    <property type="match status" value="1"/>
</dbReference>
<dbReference type="RefSeq" id="WP_068746522.1">
    <property type="nucleotide sequence ID" value="NZ_LSRE01000044.1"/>
</dbReference>
<evidence type="ECO:0000259" key="3">
    <source>
        <dbReference type="Pfam" id="PF08338"/>
    </source>
</evidence>
<dbReference type="Gene3D" id="3.40.50.720">
    <property type="entry name" value="NAD(P)-binding Rossmann-like Domain"/>
    <property type="match status" value="1"/>
</dbReference>
<evidence type="ECO:0008006" key="6">
    <source>
        <dbReference type="Google" id="ProtNLM"/>
    </source>
</evidence>
<dbReference type="InterPro" id="IPR036291">
    <property type="entry name" value="NAD(P)-bd_dom_sf"/>
</dbReference>
<name>A0A137YZ02_9ACTN</name>
<keyword evidence="5" id="KW-1185">Reference proteome</keyword>
<dbReference type="EMBL" id="LSRE01000044">
    <property type="protein sequence ID" value="KXO91118.1"/>
    <property type="molecule type" value="Genomic_DNA"/>
</dbReference>
<dbReference type="Pfam" id="PF01370">
    <property type="entry name" value="Epimerase"/>
    <property type="match status" value="1"/>
</dbReference>
<reference evidence="4 5" key="1">
    <citation type="submission" date="2016-02" db="EMBL/GenBank/DDBJ databases">
        <authorList>
            <person name="Teng J.L."/>
            <person name="Tang Y."/>
            <person name="Huang Y."/>
            <person name="Guo F."/>
            <person name="Wei W."/>
            <person name="Chen J.H."/>
            <person name="Wong S.Y."/>
            <person name="Lau S.K."/>
            <person name="Woo P.C."/>
        </authorList>
    </citation>
    <scope>NUCLEOTIDE SEQUENCE [LARGE SCALE GENOMIC DNA]</scope>
    <source>
        <strain evidence="4 5">JCM 13375</strain>
    </source>
</reference>
<protein>
    <recommendedName>
        <fullName evidence="6">TIGR01777 family protein</fullName>
    </recommendedName>
</protein>
<dbReference type="SUPFAM" id="SSF51735">
    <property type="entry name" value="NAD(P)-binding Rossmann-fold domains"/>
    <property type="match status" value="1"/>
</dbReference>
<evidence type="ECO:0000259" key="2">
    <source>
        <dbReference type="Pfam" id="PF01370"/>
    </source>
</evidence>
<comment type="similarity">
    <text evidence="1">Belongs to the NAD(P)-dependent epimerase/dehydratase family. SDR39U1 subfamily.</text>
</comment>